<evidence type="ECO:0000313" key="14">
    <source>
        <dbReference type="EMBL" id="NEY90151.1"/>
    </source>
</evidence>
<dbReference type="GO" id="GO:0005886">
    <property type="term" value="C:plasma membrane"/>
    <property type="evidence" value="ECO:0007669"/>
    <property type="project" value="UniProtKB-SubCell"/>
</dbReference>
<evidence type="ECO:0000256" key="5">
    <source>
        <dbReference type="ARBA" id="ARBA00022519"/>
    </source>
</evidence>
<keyword evidence="5 9" id="KW-0997">Cell inner membrane</keyword>
<evidence type="ECO:0000313" key="15">
    <source>
        <dbReference type="Proteomes" id="UP000477782"/>
    </source>
</evidence>
<name>A0A6M0QT02_9RHOB</name>
<keyword evidence="4 9" id="KW-1003">Cell membrane</keyword>
<gene>
    <name evidence="14" type="ORF">G4Z14_07545</name>
</gene>
<evidence type="ECO:0000256" key="11">
    <source>
        <dbReference type="SAM" id="MobiDB-lite"/>
    </source>
</evidence>
<accession>A0A6M0QT02</accession>
<dbReference type="GO" id="GO:0015031">
    <property type="term" value="P:protein transport"/>
    <property type="evidence" value="ECO:0007669"/>
    <property type="project" value="InterPro"/>
</dbReference>
<reference evidence="14 15" key="1">
    <citation type="submission" date="2020-02" db="EMBL/GenBank/DDBJ databases">
        <authorList>
            <person name="Chen W.-M."/>
        </authorList>
    </citation>
    <scope>NUCLEOTIDE SEQUENCE [LARGE SCALE GENOMIC DNA]</scope>
    <source>
        <strain evidence="14 15">KMS-5</strain>
    </source>
</reference>
<keyword evidence="3 9" id="KW-0813">Transport</keyword>
<dbReference type="AlphaFoldDB" id="A0A6M0QT02"/>
<dbReference type="Pfam" id="PF25994">
    <property type="entry name" value="HH_AprE"/>
    <property type="match status" value="1"/>
</dbReference>
<feature type="transmembrane region" description="Helical" evidence="9">
    <location>
        <begin position="51"/>
        <end position="71"/>
    </location>
</feature>
<comment type="similarity">
    <text evidence="2 9">Belongs to the membrane fusion protein (MFP) (TC 8.A.1) family.</text>
</comment>
<dbReference type="InterPro" id="IPR058781">
    <property type="entry name" value="HH_AprE-like"/>
</dbReference>
<feature type="compositionally biased region" description="Basic and acidic residues" evidence="11">
    <location>
        <begin position="7"/>
        <end position="20"/>
    </location>
</feature>
<evidence type="ECO:0000256" key="10">
    <source>
        <dbReference type="SAM" id="Coils"/>
    </source>
</evidence>
<dbReference type="PRINTS" id="PR01490">
    <property type="entry name" value="RTXTOXIND"/>
</dbReference>
<dbReference type="PANTHER" id="PTHR30386">
    <property type="entry name" value="MEMBRANE FUSION SUBUNIT OF EMRAB-TOLC MULTIDRUG EFFLUX PUMP"/>
    <property type="match status" value="1"/>
</dbReference>
<evidence type="ECO:0000256" key="9">
    <source>
        <dbReference type="RuleBase" id="RU365093"/>
    </source>
</evidence>
<keyword evidence="8 9" id="KW-0472">Membrane</keyword>
<dbReference type="InterPro" id="IPR010129">
    <property type="entry name" value="T1SS_HlyD"/>
</dbReference>
<keyword evidence="15" id="KW-1185">Reference proteome</keyword>
<evidence type="ECO:0000256" key="6">
    <source>
        <dbReference type="ARBA" id="ARBA00022692"/>
    </source>
</evidence>
<evidence type="ECO:0000256" key="8">
    <source>
        <dbReference type="ARBA" id="ARBA00023136"/>
    </source>
</evidence>
<evidence type="ECO:0000256" key="4">
    <source>
        <dbReference type="ARBA" id="ARBA00022475"/>
    </source>
</evidence>
<dbReference type="InterPro" id="IPR050739">
    <property type="entry name" value="MFP"/>
</dbReference>
<organism evidence="14 15">
    <name type="scientific">Tabrizicola oligotrophica</name>
    <dbReference type="NCBI Taxonomy" id="2710650"/>
    <lineage>
        <taxon>Bacteria</taxon>
        <taxon>Pseudomonadati</taxon>
        <taxon>Pseudomonadota</taxon>
        <taxon>Alphaproteobacteria</taxon>
        <taxon>Rhodobacterales</taxon>
        <taxon>Paracoccaceae</taxon>
        <taxon>Tabrizicola</taxon>
    </lineage>
</organism>
<dbReference type="PANTHER" id="PTHR30386:SF17">
    <property type="entry name" value="ALKALINE PROTEASE SECRETION PROTEIN APRE"/>
    <property type="match status" value="1"/>
</dbReference>
<keyword evidence="7 9" id="KW-1133">Transmembrane helix</keyword>
<evidence type="ECO:0000256" key="7">
    <source>
        <dbReference type="ARBA" id="ARBA00022989"/>
    </source>
</evidence>
<dbReference type="InterPro" id="IPR058982">
    <property type="entry name" value="Beta-barrel_AprE"/>
</dbReference>
<feature type="domain" description="AprE-like long alpha-helical hairpin" evidence="12">
    <location>
        <begin position="126"/>
        <end position="316"/>
    </location>
</feature>
<dbReference type="Proteomes" id="UP000477782">
    <property type="component" value="Unassembled WGS sequence"/>
</dbReference>
<feature type="region of interest" description="Disordered" evidence="11">
    <location>
        <begin position="1"/>
        <end position="30"/>
    </location>
</feature>
<comment type="caution">
    <text evidence="14">The sequence shown here is derived from an EMBL/GenBank/DDBJ whole genome shotgun (WGS) entry which is preliminary data.</text>
</comment>
<keyword evidence="6 9" id="KW-0812">Transmembrane</keyword>
<keyword evidence="10" id="KW-0175">Coiled coil</keyword>
<dbReference type="NCBIfam" id="TIGR01843">
    <property type="entry name" value="type_I_hlyD"/>
    <property type="match status" value="1"/>
</dbReference>
<proteinExistence type="inferred from homology"/>
<feature type="coiled-coil region" evidence="10">
    <location>
        <begin position="209"/>
        <end position="236"/>
    </location>
</feature>
<evidence type="ECO:0000259" key="12">
    <source>
        <dbReference type="Pfam" id="PF25994"/>
    </source>
</evidence>
<sequence length="471" mass="51090">MSLLRKKPADGAVEAKDAKLPAKPARTDLAAPVKPPTEAEVQDLLSARKSLLLGGITAGVLVFGFGLWAVLSEISGAVVASGQIEVSQNRQIVQHPDGGVVAEIAVKEAQPVKQGDLLIRLDGALVKSELAIVEGQLFEVMARSVRLEAERDDAAEPVFSGEIAALAKERPEVAELVEGQRSLFVARRETILKQSEQLQKRSAQIAAQIEGIDAQVASLSEQLALIEQELSDQRSLLEKGLAQSSRVLALEREASRLQGSVGELQSSRAQAEGRATEVELEVLRLAAVRREEANTQLRDIGAKVLELAERRRALSEQIARLEIRAPVSGTVLGLAVTTPRSVIRAAEPVLYLIPQDRPLVINAQVQTIHVDEVHVGQKVRLMFPAFSSRTTPELWGHVVSVSADALVDEQAKMAFYKAEIVLDPGEMQRLEGLTLIPGMPVEAFIETGARSPMAYLLKPFTDYFSVAFRES</sequence>
<comment type="subcellular location">
    <subcellularLocation>
        <location evidence="1 9">Cell inner membrane</location>
        <topology evidence="1 9">Single-pass membrane protein</topology>
    </subcellularLocation>
</comment>
<feature type="domain" description="AprE-like beta-barrel" evidence="13">
    <location>
        <begin position="359"/>
        <end position="448"/>
    </location>
</feature>
<evidence type="ECO:0000259" key="13">
    <source>
        <dbReference type="Pfam" id="PF26002"/>
    </source>
</evidence>
<evidence type="ECO:0000256" key="1">
    <source>
        <dbReference type="ARBA" id="ARBA00004377"/>
    </source>
</evidence>
<dbReference type="EMBL" id="JAAIVJ010000003">
    <property type="protein sequence ID" value="NEY90151.1"/>
    <property type="molecule type" value="Genomic_DNA"/>
</dbReference>
<protein>
    <recommendedName>
        <fullName evidence="9">Membrane fusion protein (MFP) family protein</fullName>
    </recommendedName>
</protein>
<evidence type="ECO:0000256" key="2">
    <source>
        <dbReference type="ARBA" id="ARBA00009477"/>
    </source>
</evidence>
<dbReference type="RefSeq" id="WP_164624306.1">
    <property type="nucleotide sequence ID" value="NZ_JAAIVJ010000003.1"/>
</dbReference>
<evidence type="ECO:0000256" key="3">
    <source>
        <dbReference type="ARBA" id="ARBA00022448"/>
    </source>
</evidence>
<dbReference type="Pfam" id="PF26002">
    <property type="entry name" value="Beta-barrel_AprE"/>
    <property type="match status" value="1"/>
</dbReference>
<dbReference type="Gene3D" id="2.40.30.170">
    <property type="match status" value="1"/>
</dbReference>